<feature type="chain" id="PRO_5020198806" evidence="1">
    <location>
        <begin position="26"/>
        <end position="376"/>
    </location>
</feature>
<feature type="domain" description="Sialidase" evidence="2">
    <location>
        <begin position="114"/>
        <end position="335"/>
    </location>
</feature>
<sequence length="376" mass="41801">MKKKTLFYVAAVTLFSTCFMQPTVAQDNVALKNNVVLKLAPGAGNPRNSEGSFVTLKNGKIMFVYSRYTSGNGGDHDPAYLAARYSSDGGKTWSKDDVTIVEQEGDMNVMSVSLLRLQNGQIALFYLKKNSEQDCIPLVRFSKDEGNTWSEPVVCITDKKGYFVLNNDRVIQLKNGRLLMAVALHQVPGGKWKDRAQLFSYYSDDQGKTWKAGTEVDSPSDIITQEPGVVELKDGRVMMFIRASANAQLVSYSSDKGHSWTRAVKYNLNSPLSPASIERIPSTGDLFAIWNDNDGSKPAIKGKRTPLTIAISKDEGKSWQHIKNIEIDPDGWYCYMGIHFDKKNVLLAYCAGSQKEKTHLAVTDIALLALKDIYKK</sequence>
<dbReference type="Pfam" id="PF02012">
    <property type="entry name" value="BNR"/>
    <property type="match status" value="1"/>
</dbReference>
<evidence type="ECO:0000313" key="4">
    <source>
        <dbReference type="Proteomes" id="UP000295292"/>
    </source>
</evidence>
<organism evidence="3 4">
    <name type="scientific">Sphingobacterium yanglingense</name>
    <dbReference type="NCBI Taxonomy" id="1437280"/>
    <lineage>
        <taxon>Bacteria</taxon>
        <taxon>Pseudomonadati</taxon>
        <taxon>Bacteroidota</taxon>
        <taxon>Sphingobacteriia</taxon>
        <taxon>Sphingobacteriales</taxon>
        <taxon>Sphingobacteriaceae</taxon>
        <taxon>Sphingobacterium</taxon>
    </lineage>
</organism>
<protein>
    <submittedName>
        <fullName evidence="3">BNR/Asp-box repeat protein</fullName>
    </submittedName>
</protein>
<feature type="signal peptide" evidence="1">
    <location>
        <begin position="1"/>
        <end position="25"/>
    </location>
</feature>
<dbReference type="SUPFAM" id="SSF50939">
    <property type="entry name" value="Sialidases"/>
    <property type="match status" value="1"/>
</dbReference>
<dbReference type="Proteomes" id="UP000295292">
    <property type="component" value="Unassembled WGS sequence"/>
</dbReference>
<evidence type="ECO:0000313" key="3">
    <source>
        <dbReference type="EMBL" id="TDQ79317.1"/>
    </source>
</evidence>
<dbReference type="PANTHER" id="PTHR43752:SF2">
    <property type="entry name" value="BNR_ASP-BOX REPEAT FAMILY PROTEIN"/>
    <property type="match status" value="1"/>
</dbReference>
<dbReference type="AlphaFoldDB" id="A0A4R6WK68"/>
<dbReference type="Gene3D" id="2.120.10.10">
    <property type="match status" value="1"/>
</dbReference>
<gene>
    <name evidence="3" type="ORF">CLV99_0753</name>
</gene>
<dbReference type="EMBL" id="SNYV01000011">
    <property type="protein sequence ID" value="TDQ79317.1"/>
    <property type="molecule type" value="Genomic_DNA"/>
</dbReference>
<dbReference type="InterPro" id="IPR036278">
    <property type="entry name" value="Sialidase_sf"/>
</dbReference>
<keyword evidence="1" id="KW-0732">Signal</keyword>
<evidence type="ECO:0000256" key="1">
    <source>
        <dbReference type="SAM" id="SignalP"/>
    </source>
</evidence>
<name>A0A4R6WK68_9SPHI</name>
<dbReference type="CDD" id="cd15482">
    <property type="entry name" value="Sialidase_non-viral"/>
    <property type="match status" value="1"/>
</dbReference>
<dbReference type="InterPro" id="IPR002860">
    <property type="entry name" value="BNR_rpt"/>
</dbReference>
<dbReference type="RefSeq" id="WP_133583120.1">
    <property type="nucleotide sequence ID" value="NZ_SNYV01000011.1"/>
</dbReference>
<proteinExistence type="predicted"/>
<accession>A0A4R6WK68</accession>
<comment type="caution">
    <text evidence="3">The sequence shown here is derived from an EMBL/GenBank/DDBJ whole genome shotgun (WGS) entry which is preliminary data.</text>
</comment>
<dbReference type="PANTHER" id="PTHR43752">
    <property type="entry name" value="BNR/ASP-BOX REPEAT FAMILY PROTEIN"/>
    <property type="match status" value="1"/>
</dbReference>
<evidence type="ECO:0000259" key="2">
    <source>
        <dbReference type="Pfam" id="PF13088"/>
    </source>
</evidence>
<dbReference type="Pfam" id="PF13088">
    <property type="entry name" value="BNR_2"/>
    <property type="match status" value="1"/>
</dbReference>
<dbReference type="InterPro" id="IPR011040">
    <property type="entry name" value="Sialidase"/>
</dbReference>
<dbReference type="OrthoDB" id="41724at2"/>
<keyword evidence="4" id="KW-1185">Reference proteome</keyword>
<reference evidence="3 4" key="1">
    <citation type="submission" date="2019-03" db="EMBL/GenBank/DDBJ databases">
        <title>Genomic Encyclopedia of Archaeal and Bacterial Type Strains, Phase II (KMG-II): from individual species to whole genera.</title>
        <authorList>
            <person name="Goeker M."/>
        </authorList>
    </citation>
    <scope>NUCLEOTIDE SEQUENCE [LARGE SCALE GENOMIC DNA]</scope>
    <source>
        <strain evidence="3 4">DSM 28353</strain>
    </source>
</reference>